<dbReference type="PANTHER" id="PTHR30024">
    <property type="entry name" value="ALIPHATIC SULFONATES-BINDING PROTEIN-RELATED"/>
    <property type="match status" value="1"/>
</dbReference>
<dbReference type="SUPFAM" id="SSF53850">
    <property type="entry name" value="Periplasmic binding protein-like II"/>
    <property type="match status" value="1"/>
</dbReference>
<comment type="similarity">
    <text evidence="2">Belongs to the bacterial solute-binding protein SsuA/TauA family.</text>
</comment>
<feature type="chain" id="PRO_5039509152" description="Solute-binding protein family 3/N-terminal domain-containing protein" evidence="4">
    <location>
        <begin position="27"/>
        <end position="323"/>
    </location>
</feature>
<name>A0A1V0A8F8_9ACTN</name>
<dbReference type="PANTHER" id="PTHR30024:SF47">
    <property type="entry name" value="TAURINE-BINDING PERIPLASMIC PROTEIN"/>
    <property type="match status" value="1"/>
</dbReference>
<dbReference type="InterPro" id="IPR015168">
    <property type="entry name" value="SsuA/THI5"/>
</dbReference>
<evidence type="ECO:0000256" key="2">
    <source>
        <dbReference type="ARBA" id="ARBA00010742"/>
    </source>
</evidence>
<keyword evidence="7" id="KW-1185">Reference proteome</keyword>
<dbReference type="OrthoDB" id="8892982at2"/>
<organism evidence="6 7">
    <name type="scientific">[Actinomadura] parvosata subsp. kistnae</name>
    <dbReference type="NCBI Taxonomy" id="1909395"/>
    <lineage>
        <taxon>Bacteria</taxon>
        <taxon>Bacillati</taxon>
        <taxon>Actinomycetota</taxon>
        <taxon>Actinomycetes</taxon>
        <taxon>Streptosporangiales</taxon>
        <taxon>Streptosporangiaceae</taxon>
        <taxon>Nonomuraea</taxon>
    </lineage>
</organism>
<dbReference type="Pfam" id="PF09084">
    <property type="entry name" value="NMT1"/>
    <property type="match status" value="1"/>
</dbReference>
<dbReference type="RefSeq" id="WP_080042735.1">
    <property type="nucleotide sequence ID" value="NZ_CP017717.1"/>
</dbReference>
<evidence type="ECO:0000259" key="5">
    <source>
        <dbReference type="SMART" id="SM00062"/>
    </source>
</evidence>
<sequence length="323" mass="33656">MLGFRRLSALCVAALLLTACGGGGNSAPPANGPEKTEIRIGMLPLPEVAPIQIAIDKGYFTAEGLKVQTELISGGAAAMPDLVSGKLDILHSNYVSALLASASGTVKIKIVGAAYTAQPGNFLLMTKKGSPITEIADMKGHTVGVNTLNNISTLSVSALLKTAGLRPEDVKFVERPFPEMAGALDSGQVDVALLPEPFHQAAAKTLGAVTLSDIFSGTLTDFPIAGYLVTDAFAQQNPKTVAAFQRALRKATELARSDSTQVTAALQKYTKIDQATASTMKLGGFTTTVDPARVQRVADLMLEFGYLKQKFDVSSILAGGASG</sequence>
<dbReference type="GO" id="GO:0042597">
    <property type="term" value="C:periplasmic space"/>
    <property type="evidence" value="ECO:0007669"/>
    <property type="project" value="UniProtKB-SubCell"/>
</dbReference>
<dbReference type="PROSITE" id="PS51257">
    <property type="entry name" value="PROKAR_LIPOPROTEIN"/>
    <property type="match status" value="1"/>
</dbReference>
<evidence type="ECO:0000313" key="6">
    <source>
        <dbReference type="EMBL" id="AQZ66452.1"/>
    </source>
</evidence>
<evidence type="ECO:0000313" key="7">
    <source>
        <dbReference type="Proteomes" id="UP000190797"/>
    </source>
</evidence>
<evidence type="ECO:0000256" key="1">
    <source>
        <dbReference type="ARBA" id="ARBA00004418"/>
    </source>
</evidence>
<proteinExistence type="inferred from homology"/>
<comment type="subcellular location">
    <subcellularLocation>
        <location evidence="1">Periplasm</location>
    </subcellularLocation>
</comment>
<dbReference type="Gene3D" id="3.40.190.10">
    <property type="entry name" value="Periplasmic binding protein-like II"/>
    <property type="match status" value="2"/>
</dbReference>
<feature type="signal peptide" evidence="4">
    <location>
        <begin position="1"/>
        <end position="26"/>
    </location>
</feature>
<protein>
    <recommendedName>
        <fullName evidence="5">Solute-binding protein family 3/N-terminal domain-containing protein</fullName>
    </recommendedName>
</protein>
<reference evidence="7" key="1">
    <citation type="journal article" date="2017" name="Med. Chem. Commun.">
        <title>Nonomuraea sp. ATCC 55076 harbours the largest actinomycete chromosome to date and the kistamicin biosynthetic gene cluster.</title>
        <authorList>
            <person name="Nazari B."/>
            <person name="Forneris C.C."/>
            <person name="Gibson M.I."/>
            <person name="Moon K."/>
            <person name="Schramma K.R."/>
            <person name="Seyedsayamdost M.R."/>
        </authorList>
    </citation>
    <scope>NUCLEOTIDE SEQUENCE [LARGE SCALE GENOMIC DNA]</scope>
    <source>
        <strain evidence="7">ATCC 55076</strain>
    </source>
</reference>
<dbReference type="STRING" id="1909395.BKM31_37905"/>
<dbReference type="KEGG" id="noa:BKM31_37905"/>
<dbReference type="InterPro" id="IPR001638">
    <property type="entry name" value="Solute-binding_3/MltF_N"/>
</dbReference>
<dbReference type="EMBL" id="CP017717">
    <property type="protein sequence ID" value="AQZ66452.1"/>
    <property type="molecule type" value="Genomic_DNA"/>
</dbReference>
<dbReference type="AlphaFoldDB" id="A0A1V0A8F8"/>
<accession>A0A1V0A8F8</accession>
<dbReference type="Proteomes" id="UP000190797">
    <property type="component" value="Chromosome"/>
</dbReference>
<gene>
    <name evidence="6" type="ORF">BKM31_37905</name>
</gene>
<feature type="domain" description="Solute-binding protein family 3/N-terminal" evidence="5">
    <location>
        <begin position="37"/>
        <end position="273"/>
    </location>
</feature>
<evidence type="ECO:0000256" key="3">
    <source>
        <dbReference type="ARBA" id="ARBA00022729"/>
    </source>
</evidence>
<evidence type="ECO:0000256" key="4">
    <source>
        <dbReference type="SAM" id="SignalP"/>
    </source>
</evidence>
<dbReference type="SMART" id="SM00062">
    <property type="entry name" value="PBPb"/>
    <property type="match status" value="1"/>
</dbReference>
<keyword evidence="3 4" id="KW-0732">Signal</keyword>